<accession>A0AAE3ZJZ9</accession>
<proteinExistence type="predicted"/>
<gene>
    <name evidence="5" type="ORF">J2S44_000861</name>
</gene>
<dbReference type="PANTHER" id="PTHR44688:SF16">
    <property type="entry name" value="DNA-BINDING TRANSCRIPTIONAL ACTIVATOR DEVR_DOSR"/>
    <property type="match status" value="1"/>
</dbReference>
<dbReference type="PANTHER" id="PTHR44688">
    <property type="entry name" value="DNA-BINDING TRANSCRIPTIONAL ACTIVATOR DEVR_DOSR"/>
    <property type="match status" value="1"/>
</dbReference>
<dbReference type="CDD" id="cd06170">
    <property type="entry name" value="LuxR_C_like"/>
    <property type="match status" value="1"/>
</dbReference>
<dbReference type="Proteomes" id="UP001183629">
    <property type="component" value="Unassembled WGS sequence"/>
</dbReference>
<keyword evidence="1" id="KW-0805">Transcription regulation</keyword>
<evidence type="ECO:0000256" key="1">
    <source>
        <dbReference type="ARBA" id="ARBA00023015"/>
    </source>
</evidence>
<keyword evidence="3" id="KW-0804">Transcription</keyword>
<dbReference type="InterPro" id="IPR000792">
    <property type="entry name" value="Tscrpt_reg_LuxR_C"/>
</dbReference>
<evidence type="ECO:0000256" key="2">
    <source>
        <dbReference type="ARBA" id="ARBA00023125"/>
    </source>
</evidence>
<dbReference type="GO" id="GO:0006355">
    <property type="term" value="P:regulation of DNA-templated transcription"/>
    <property type="evidence" value="ECO:0007669"/>
    <property type="project" value="InterPro"/>
</dbReference>
<evidence type="ECO:0000313" key="6">
    <source>
        <dbReference type="Proteomes" id="UP001183629"/>
    </source>
</evidence>
<dbReference type="PROSITE" id="PS50043">
    <property type="entry name" value="HTH_LUXR_2"/>
    <property type="match status" value="1"/>
</dbReference>
<name>A0AAE3ZJZ9_9ACTN</name>
<dbReference type="EMBL" id="JAVDYC010000001">
    <property type="protein sequence ID" value="MDR7320611.1"/>
    <property type="molecule type" value="Genomic_DNA"/>
</dbReference>
<dbReference type="PRINTS" id="PR00038">
    <property type="entry name" value="HTHLUXR"/>
</dbReference>
<comment type="caution">
    <text evidence="5">The sequence shown here is derived from an EMBL/GenBank/DDBJ whole genome shotgun (WGS) entry which is preliminary data.</text>
</comment>
<feature type="domain" description="HTH luxR-type" evidence="4">
    <location>
        <begin position="123"/>
        <end position="188"/>
    </location>
</feature>
<dbReference type="SUPFAM" id="SSF46894">
    <property type="entry name" value="C-terminal effector domain of the bipartite response regulators"/>
    <property type="match status" value="1"/>
</dbReference>
<dbReference type="SMART" id="SM00421">
    <property type="entry name" value="HTH_LUXR"/>
    <property type="match status" value="1"/>
</dbReference>
<sequence>MDVRISLVAGDPLDRAGLLACLDGAAGLSVVDDGAEVLVVAGERLSAAVIDALRHSTAPAVLVVGEITDEELLRAVRHRVAAVVPRAAATADRLIDTVTAVRAGNGVLPPDLVGRLLRLIERAGPATAGLHPREVRIIALLADGLNTEEIGRRLFLSDRTVKNVVHELTSRLGLRNRAHAVAYAIRSGAI</sequence>
<reference evidence="5 6" key="1">
    <citation type="submission" date="2023-07" db="EMBL/GenBank/DDBJ databases">
        <title>Sequencing the genomes of 1000 actinobacteria strains.</title>
        <authorList>
            <person name="Klenk H.-P."/>
        </authorList>
    </citation>
    <scope>NUCLEOTIDE SEQUENCE [LARGE SCALE GENOMIC DNA]</scope>
    <source>
        <strain evidence="5 6">DSM 44711</strain>
    </source>
</reference>
<evidence type="ECO:0000259" key="4">
    <source>
        <dbReference type="PROSITE" id="PS50043"/>
    </source>
</evidence>
<keyword evidence="6" id="KW-1185">Reference proteome</keyword>
<evidence type="ECO:0000313" key="5">
    <source>
        <dbReference type="EMBL" id="MDR7320611.1"/>
    </source>
</evidence>
<dbReference type="AlphaFoldDB" id="A0AAE3ZJZ9"/>
<dbReference type="InterPro" id="IPR016032">
    <property type="entry name" value="Sig_transdc_resp-reg_C-effctor"/>
</dbReference>
<protein>
    <submittedName>
        <fullName evidence="5">DNA-binding NarL/FixJ family response regulator</fullName>
    </submittedName>
</protein>
<dbReference type="Gene3D" id="3.40.50.2300">
    <property type="match status" value="1"/>
</dbReference>
<organism evidence="5 6">
    <name type="scientific">Catenuloplanes niger</name>
    <dbReference type="NCBI Taxonomy" id="587534"/>
    <lineage>
        <taxon>Bacteria</taxon>
        <taxon>Bacillati</taxon>
        <taxon>Actinomycetota</taxon>
        <taxon>Actinomycetes</taxon>
        <taxon>Micromonosporales</taxon>
        <taxon>Micromonosporaceae</taxon>
        <taxon>Catenuloplanes</taxon>
    </lineage>
</organism>
<evidence type="ECO:0000256" key="3">
    <source>
        <dbReference type="ARBA" id="ARBA00023163"/>
    </source>
</evidence>
<dbReference type="Pfam" id="PF00196">
    <property type="entry name" value="GerE"/>
    <property type="match status" value="1"/>
</dbReference>
<dbReference type="GO" id="GO:0003677">
    <property type="term" value="F:DNA binding"/>
    <property type="evidence" value="ECO:0007669"/>
    <property type="project" value="UniProtKB-KW"/>
</dbReference>
<keyword evidence="2 5" id="KW-0238">DNA-binding</keyword>